<organism evidence="13 14">
    <name type="scientific">Panicum virgatum</name>
    <name type="common">Blackwell switchgrass</name>
    <dbReference type="NCBI Taxonomy" id="38727"/>
    <lineage>
        <taxon>Eukaryota</taxon>
        <taxon>Viridiplantae</taxon>
        <taxon>Streptophyta</taxon>
        <taxon>Embryophyta</taxon>
        <taxon>Tracheophyta</taxon>
        <taxon>Spermatophyta</taxon>
        <taxon>Magnoliopsida</taxon>
        <taxon>Liliopsida</taxon>
        <taxon>Poales</taxon>
        <taxon>Poaceae</taxon>
        <taxon>PACMAD clade</taxon>
        <taxon>Panicoideae</taxon>
        <taxon>Panicodae</taxon>
        <taxon>Paniceae</taxon>
        <taxon>Panicinae</taxon>
        <taxon>Panicum</taxon>
        <taxon>Panicum sect. Hiantes</taxon>
    </lineage>
</organism>
<evidence type="ECO:0000256" key="4">
    <source>
        <dbReference type="ARBA" id="ARBA00022617"/>
    </source>
</evidence>
<dbReference type="GO" id="GO:0005506">
    <property type="term" value="F:iron ion binding"/>
    <property type="evidence" value="ECO:0007669"/>
    <property type="project" value="InterPro"/>
</dbReference>
<dbReference type="InterPro" id="IPR052306">
    <property type="entry name" value="CYP450_71D"/>
</dbReference>
<evidence type="ECO:0000313" key="13">
    <source>
        <dbReference type="EMBL" id="KAG2651289.1"/>
    </source>
</evidence>
<evidence type="ECO:0000256" key="11">
    <source>
        <dbReference type="ARBA" id="ARBA00023136"/>
    </source>
</evidence>
<dbReference type="InterPro" id="IPR001128">
    <property type="entry name" value="Cyt_P450"/>
</dbReference>
<proteinExistence type="inferred from homology"/>
<dbReference type="InterPro" id="IPR002401">
    <property type="entry name" value="Cyt_P450_E_grp-I"/>
</dbReference>
<comment type="cofactor">
    <cofactor evidence="1">
        <name>heme</name>
        <dbReference type="ChEBI" id="CHEBI:30413"/>
    </cofactor>
</comment>
<dbReference type="AlphaFoldDB" id="A0A8T0X6U6"/>
<keyword evidence="14" id="KW-1185">Reference proteome</keyword>
<dbReference type="PRINTS" id="PR00463">
    <property type="entry name" value="EP450I"/>
</dbReference>
<accession>A0A8T0X6U6</accession>
<dbReference type="EMBL" id="CM029038">
    <property type="protein sequence ID" value="KAG2651289.1"/>
    <property type="molecule type" value="Genomic_DNA"/>
</dbReference>
<dbReference type="Proteomes" id="UP000823388">
    <property type="component" value="Chromosome 1N"/>
</dbReference>
<dbReference type="PANTHER" id="PTHR47953">
    <property type="entry name" value="OS08G0105600 PROTEIN"/>
    <property type="match status" value="1"/>
</dbReference>
<protein>
    <submittedName>
        <fullName evidence="13">Uncharacterized protein</fullName>
    </submittedName>
</protein>
<evidence type="ECO:0000256" key="9">
    <source>
        <dbReference type="ARBA" id="ARBA00023004"/>
    </source>
</evidence>
<keyword evidence="5" id="KW-0812">Transmembrane</keyword>
<keyword evidence="7" id="KW-1133">Transmembrane helix</keyword>
<dbReference type="PANTHER" id="PTHR47953:SF19">
    <property type="entry name" value="OS06G0641600 PROTEIN"/>
    <property type="match status" value="1"/>
</dbReference>
<keyword evidence="8" id="KW-0560">Oxidoreductase</keyword>
<evidence type="ECO:0000256" key="12">
    <source>
        <dbReference type="SAM" id="MobiDB-lite"/>
    </source>
</evidence>
<keyword evidence="11" id="KW-0472">Membrane</keyword>
<evidence type="ECO:0000313" key="14">
    <source>
        <dbReference type="Proteomes" id="UP000823388"/>
    </source>
</evidence>
<dbReference type="Pfam" id="PF00067">
    <property type="entry name" value="p450"/>
    <property type="match status" value="1"/>
</dbReference>
<sequence length="119" mass="13082">MPIPLTDETITALMFDMLGAGSDTASTTLNWAMMELIRSPAAMAKAQAEVREAFKGKSIITEDDLANRNQLPQTSVQRNPKAASYFSTPDPTSVSRDLSGHGLRYPQGHGRVRERMGDW</sequence>
<evidence type="ECO:0000256" key="5">
    <source>
        <dbReference type="ARBA" id="ARBA00022692"/>
    </source>
</evidence>
<feature type="compositionally biased region" description="Polar residues" evidence="12">
    <location>
        <begin position="85"/>
        <end position="96"/>
    </location>
</feature>
<keyword evidence="10" id="KW-0503">Monooxygenase</keyword>
<dbReference type="Gene3D" id="1.10.630.10">
    <property type="entry name" value="Cytochrome P450"/>
    <property type="match status" value="1"/>
</dbReference>
<dbReference type="GO" id="GO:0016705">
    <property type="term" value="F:oxidoreductase activity, acting on paired donors, with incorporation or reduction of molecular oxygen"/>
    <property type="evidence" value="ECO:0007669"/>
    <property type="project" value="InterPro"/>
</dbReference>
<evidence type="ECO:0000256" key="2">
    <source>
        <dbReference type="ARBA" id="ARBA00004167"/>
    </source>
</evidence>
<comment type="similarity">
    <text evidence="3">Belongs to the cytochrome P450 family.</text>
</comment>
<dbReference type="GO" id="GO:0020037">
    <property type="term" value="F:heme binding"/>
    <property type="evidence" value="ECO:0007669"/>
    <property type="project" value="InterPro"/>
</dbReference>
<evidence type="ECO:0000256" key="10">
    <source>
        <dbReference type="ARBA" id="ARBA00023033"/>
    </source>
</evidence>
<comment type="subcellular location">
    <subcellularLocation>
        <location evidence="2">Membrane</location>
        <topology evidence="2">Single-pass membrane protein</topology>
    </subcellularLocation>
</comment>
<dbReference type="InterPro" id="IPR036396">
    <property type="entry name" value="Cyt_P450_sf"/>
</dbReference>
<name>A0A8T0X6U6_PANVG</name>
<evidence type="ECO:0000256" key="3">
    <source>
        <dbReference type="ARBA" id="ARBA00010617"/>
    </source>
</evidence>
<evidence type="ECO:0000256" key="1">
    <source>
        <dbReference type="ARBA" id="ARBA00001971"/>
    </source>
</evidence>
<gene>
    <name evidence="13" type="ORF">PVAP13_1NG277419</name>
</gene>
<dbReference type="GO" id="GO:0016020">
    <property type="term" value="C:membrane"/>
    <property type="evidence" value="ECO:0007669"/>
    <property type="project" value="UniProtKB-SubCell"/>
</dbReference>
<comment type="caution">
    <text evidence="13">The sequence shown here is derived from an EMBL/GenBank/DDBJ whole genome shotgun (WGS) entry which is preliminary data.</text>
</comment>
<evidence type="ECO:0000256" key="7">
    <source>
        <dbReference type="ARBA" id="ARBA00022989"/>
    </source>
</evidence>
<dbReference type="GO" id="GO:0004497">
    <property type="term" value="F:monooxygenase activity"/>
    <property type="evidence" value="ECO:0007669"/>
    <property type="project" value="UniProtKB-KW"/>
</dbReference>
<keyword evidence="9" id="KW-0408">Iron</keyword>
<evidence type="ECO:0000256" key="6">
    <source>
        <dbReference type="ARBA" id="ARBA00022723"/>
    </source>
</evidence>
<dbReference type="SUPFAM" id="SSF48264">
    <property type="entry name" value="Cytochrome P450"/>
    <property type="match status" value="1"/>
</dbReference>
<reference evidence="13" key="1">
    <citation type="submission" date="2020-05" db="EMBL/GenBank/DDBJ databases">
        <title>WGS assembly of Panicum virgatum.</title>
        <authorList>
            <person name="Lovell J.T."/>
            <person name="Jenkins J."/>
            <person name="Shu S."/>
            <person name="Juenger T.E."/>
            <person name="Schmutz J."/>
        </authorList>
    </citation>
    <scope>NUCLEOTIDE SEQUENCE</scope>
    <source>
        <strain evidence="13">AP13</strain>
    </source>
</reference>
<feature type="region of interest" description="Disordered" evidence="12">
    <location>
        <begin position="72"/>
        <end position="119"/>
    </location>
</feature>
<evidence type="ECO:0000256" key="8">
    <source>
        <dbReference type="ARBA" id="ARBA00023002"/>
    </source>
</evidence>
<keyword evidence="6" id="KW-0479">Metal-binding</keyword>
<keyword evidence="4" id="KW-0349">Heme</keyword>